<feature type="domain" description="AMP-dependent synthetase/ligase" evidence="2">
    <location>
        <begin position="4"/>
        <end position="413"/>
    </location>
</feature>
<name>A0A9P7S1W9_9AGAR</name>
<dbReference type="EMBL" id="CM032184">
    <property type="protein sequence ID" value="KAG7093550.1"/>
    <property type="molecule type" value="Genomic_DNA"/>
</dbReference>
<evidence type="ECO:0000259" key="2">
    <source>
        <dbReference type="Pfam" id="PF00501"/>
    </source>
</evidence>
<dbReference type="Gene3D" id="3.40.50.980">
    <property type="match status" value="3"/>
</dbReference>
<dbReference type="InterPro" id="IPR000873">
    <property type="entry name" value="AMP-dep_synth/lig_dom"/>
</dbReference>
<dbReference type="InterPro" id="IPR020845">
    <property type="entry name" value="AMP-binding_CS"/>
</dbReference>
<keyword evidence="1" id="KW-0472">Membrane</keyword>
<dbReference type="GeneID" id="66076296"/>
<dbReference type="Gene3D" id="2.30.38.10">
    <property type="entry name" value="Luciferase, Domain 3"/>
    <property type="match status" value="1"/>
</dbReference>
<dbReference type="AlphaFoldDB" id="A0A9P7S1W9"/>
<dbReference type="Pfam" id="PF00501">
    <property type="entry name" value="AMP-binding"/>
    <property type="match status" value="1"/>
</dbReference>
<protein>
    <recommendedName>
        <fullName evidence="2">AMP-dependent synthetase/ligase domain-containing protein</fullName>
    </recommendedName>
</protein>
<dbReference type="OrthoDB" id="10253115at2759"/>
<evidence type="ECO:0000313" key="4">
    <source>
        <dbReference type="Proteomes" id="UP001049176"/>
    </source>
</evidence>
<evidence type="ECO:0000313" key="3">
    <source>
        <dbReference type="EMBL" id="KAG7093550.1"/>
    </source>
</evidence>
<gene>
    <name evidence="3" type="ORF">E1B28_007220</name>
</gene>
<organism evidence="3 4">
    <name type="scientific">Marasmius oreades</name>
    <name type="common">fairy-ring Marasmius</name>
    <dbReference type="NCBI Taxonomy" id="181124"/>
    <lineage>
        <taxon>Eukaryota</taxon>
        <taxon>Fungi</taxon>
        <taxon>Dikarya</taxon>
        <taxon>Basidiomycota</taxon>
        <taxon>Agaricomycotina</taxon>
        <taxon>Agaricomycetes</taxon>
        <taxon>Agaricomycetidae</taxon>
        <taxon>Agaricales</taxon>
        <taxon>Marasmiineae</taxon>
        <taxon>Marasmiaceae</taxon>
        <taxon>Marasmius</taxon>
    </lineage>
</organism>
<dbReference type="GO" id="GO:0016405">
    <property type="term" value="F:CoA-ligase activity"/>
    <property type="evidence" value="ECO:0007669"/>
    <property type="project" value="TreeGrafter"/>
</dbReference>
<sequence length="433" mass="47071">MQLHENKTCVVFEQERLTYGEIMKHAIHAAGILHDVYGIVKGDRVAICSRNFPDYLVIFWAIHVLGAVPVLVNAWLPVEPLHDCLKRTKNKVIFVDPERAERIKSIVPEFRAKSNTPFVVLQDHEGKGPWPGMEPWSSVLKNYSGDPEKVFVKDPQILPEDDGMIVFTSGSTGLPKGVLLSQRSYLTAIGNALASRGRAALRRGEDVPFPPPVEGPQPGLLLPTPLFHTTGTSLIIITAVGGMKMVLMRKWDVKEAIRCVSKTCFLINSSAVTLAYSKLKTLSPLEGGYSDFGNQRKLSFNSVPSTIVDLVEGGGEGFPLQSVMLGGAPVSTSISQRAKAAFPGSVLAQAYGQTECNATAVAFTGEDFEARPTACGRAMPVNDIIIMKDEVECATGQAGEIWIRGPNVMNEYWDDPVATSKVTLRPSGTTIVH</sequence>
<keyword evidence="1" id="KW-0812">Transmembrane</keyword>
<reference evidence="3" key="1">
    <citation type="journal article" date="2021" name="Genome Biol. Evol.">
        <title>The assembled and annotated genome of the fairy-ring fungus Marasmius oreades.</title>
        <authorList>
            <person name="Hiltunen M."/>
            <person name="Ament-Velasquez S.L."/>
            <person name="Johannesson H."/>
        </authorList>
    </citation>
    <scope>NUCLEOTIDE SEQUENCE</scope>
    <source>
        <strain evidence="3">03SP1</strain>
    </source>
</reference>
<dbReference type="Proteomes" id="UP001049176">
    <property type="component" value="Chromosome 4"/>
</dbReference>
<feature type="transmembrane region" description="Helical" evidence="1">
    <location>
        <begin position="55"/>
        <end position="76"/>
    </location>
</feature>
<dbReference type="GO" id="GO:0019748">
    <property type="term" value="P:secondary metabolic process"/>
    <property type="evidence" value="ECO:0007669"/>
    <property type="project" value="TreeGrafter"/>
</dbReference>
<dbReference type="SUPFAM" id="SSF56801">
    <property type="entry name" value="Acetyl-CoA synthetase-like"/>
    <property type="match status" value="1"/>
</dbReference>
<dbReference type="KEGG" id="more:E1B28_007220"/>
<dbReference type="PROSITE" id="PS00455">
    <property type="entry name" value="AMP_BINDING"/>
    <property type="match status" value="1"/>
</dbReference>
<proteinExistence type="predicted"/>
<accession>A0A9P7S1W9</accession>
<comment type="caution">
    <text evidence="3">The sequence shown here is derived from an EMBL/GenBank/DDBJ whole genome shotgun (WGS) entry which is preliminary data.</text>
</comment>
<dbReference type="PANTHER" id="PTHR24096:SF393">
    <property type="entry name" value="LIGASE, PUTATIVE-RELATED"/>
    <property type="match status" value="1"/>
</dbReference>
<keyword evidence="4" id="KW-1185">Reference proteome</keyword>
<evidence type="ECO:0000256" key="1">
    <source>
        <dbReference type="SAM" id="Phobius"/>
    </source>
</evidence>
<dbReference type="RefSeq" id="XP_043010020.1">
    <property type="nucleotide sequence ID" value="XM_043151938.1"/>
</dbReference>
<keyword evidence="1" id="KW-1133">Transmembrane helix</keyword>
<dbReference type="PANTHER" id="PTHR24096">
    <property type="entry name" value="LONG-CHAIN-FATTY-ACID--COA LIGASE"/>
    <property type="match status" value="1"/>
</dbReference>